<dbReference type="Proteomes" id="UP000887577">
    <property type="component" value="Unplaced"/>
</dbReference>
<dbReference type="AlphaFoldDB" id="A0A914YNS5"/>
<sequence length="161" mass="18324">MKIAADNYNLTYPNIVTVSNFEDWSLNSSLYYRTSQIWFAYGDFWGTPLNYIECDYFNETCVVSLPNAQISPLFYLHYINGDTKVLNGNTMFFNDGIFLSGDKGFLLNKKNPCGSGILSYGYVTVNNTVKMLRKNETMCCIEYDNVEIPDQNDSQSGLVGR</sequence>
<keyword evidence="1" id="KW-1185">Reference proteome</keyword>
<dbReference type="WBParaSite" id="PSU_v2.g19003.t1">
    <property type="protein sequence ID" value="PSU_v2.g19003.t1"/>
    <property type="gene ID" value="PSU_v2.g19003"/>
</dbReference>
<accession>A0A914YNS5</accession>
<reference evidence="2" key="1">
    <citation type="submission" date="2022-11" db="UniProtKB">
        <authorList>
            <consortium name="WormBaseParasite"/>
        </authorList>
    </citation>
    <scope>IDENTIFICATION</scope>
</reference>
<proteinExistence type="predicted"/>
<organism evidence="1 2">
    <name type="scientific">Panagrolaimus superbus</name>
    <dbReference type="NCBI Taxonomy" id="310955"/>
    <lineage>
        <taxon>Eukaryota</taxon>
        <taxon>Metazoa</taxon>
        <taxon>Ecdysozoa</taxon>
        <taxon>Nematoda</taxon>
        <taxon>Chromadorea</taxon>
        <taxon>Rhabditida</taxon>
        <taxon>Tylenchina</taxon>
        <taxon>Panagrolaimomorpha</taxon>
        <taxon>Panagrolaimoidea</taxon>
        <taxon>Panagrolaimidae</taxon>
        <taxon>Panagrolaimus</taxon>
    </lineage>
</organism>
<evidence type="ECO:0000313" key="2">
    <source>
        <dbReference type="WBParaSite" id="PSU_v2.g19003.t1"/>
    </source>
</evidence>
<protein>
    <submittedName>
        <fullName evidence="2">Uncharacterized protein</fullName>
    </submittedName>
</protein>
<evidence type="ECO:0000313" key="1">
    <source>
        <dbReference type="Proteomes" id="UP000887577"/>
    </source>
</evidence>
<name>A0A914YNS5_9BILA</name>